<dbReference type="Proteomes" id="UP001057402">
    <property type="component" value="Chromosome 4"/>
</dbReference>
<name>A0ACB9R3I7_9MYRT</name>
<dbReference type="EMBL" id="CM042883">
    <property type="protein sequence ID" value="KAI4373450.1"/>
    <property type="molecule type" value="Genomic_DNA"/>
</dbReference>
<gene>
    <name evidence="1" type="ORF">MLD38_011575</name>
</gene>
<evidence type="ECO:0000313" key="1">
    <source>
        <dbReference type="EMBL" id="KAI4373450.1"/>
    </source>
</evidence>
<organism evidence="1 2">
    <name type="scientific">Melastoma candidum</name>
    <dbReference type="NCBI Taxonomy" id="119954"/>
    <lineage>
        <taxon>Eukaryota</taxon>
        <taxon>Viridiplantae</taxon>
        <taxon>Streptophyta</taxon>
        <taxon>Embryophyta</taxon>
        <taxon>Tracheophyta</taxon>
        <taxon>Spermatophyta</taxon>
        <taxon>Magnoliopsida</taxon>
        <taxon>eudicotyledons</taxon>
        <taxon>Gunneridae</taxon>
        <taxon>Pentapetalae</taxon>
        <taxon>rosids</taxon>
        <taxon>malvids</taxon>
        <taxon>Myrtales</taxon>
        <taxon>Melastomataceae</taxon>
        <taxon>Melastomatoideae</taxon>
        <taxon>Melastomateae</taxon>
        <taxon>Melastoma</taxon>
    </lineage>
</organism>
<keyword evidence="2" id="KW-1185">Reference proteome</keyword>
<protein>
    <submittedName>
        <fullName evidence="1">Uncharacterized protein</fullName>
    </submittedName>
</protein>
<accession>A0ACB9R3I7</accession>
<proteinExistence type="predicted"/>
<sequence length="189" mass="21184">MNNISVPMPTTALLRSHFLGKSNSIYTTDFPSKPLVPFNYTGTPPNTTFVMNRTKMVILQYNRSVKLVMQDRSIISAESHPFHLHGFKTSSWWAKGSGTSNCWWTRSSATQSRCHPASGSSSVYWPTTQGRGRHLEVHTSWGLKMAWIVRDGNLPSHSSPSFPSPSFFFSLLFFGGEISCTRITEMMVG</sequence>
<evidence type="ECO:0000313" key="2">
    <source>
        <dbReference type="Proteomes" id="UP001057402"/>
    </source>
</evidence>
<comment type="caution">
    <text evidence="1">The sequence shown here is derived from an EMBL/GenBank/DDBJ whole genome shotgun (WGS) entry which is preliminary data.</text>
</comment>
<reference evidence="2" key="1">
    <citation type="journal article" date="2023" name="Front. Plant Sci.">
        <title>Chromosomal-level genome assembly of Melastoma candidum provides insights into trichome evolution.</title>
        <authorList>
            <person name="Zhong Y."/>
            <person name="Wu W."/>
            <person name="Sun C."/>
            <person name="Zou P."/>
            <person name="Liu Y."/>
            <person name="Dai S."/>
            <person name="Zhou R."/>
        </authorList>
    </citation>
    <scope>NUCLEOTIDE SEQUENCE [LARGE SCALE GENOMIC DNA]</scope>
</reference>